<sequence length="72" mass="8651">MKKIYSINQICNVRKLKYCLIFRILSVLPFSELDESDKKLITDFVEQIDSWDWKSIENIWENILSWVLGELV</sequence>
<gene>
    <name evidence="1" type="ORF">SAMEA4412692_00878</name>
</gene>
<evidence type="ECO:0000313" key="2">
    <source>
        <dbReference type="Proteomes" id="UP000215185"/>
    </source>
</evidence>
<dbReference type="STRING" id="1123308.GCA_000380085_00219"/>
<accession>A0A239SRF9</accession>
<keyword evidence="2" id="KW-1185">Reference proteome</keyword>
<evidence type="ECO:0000313" key="1">
    <source>
        <dbReference type="EMBL" id="SNU88055.1"/>
    </source>
</evidence>
<dbReference type="RefSeq" id="WP_018372780.1">
    <property type="nucleotide sequence ID" value="NZ_LT906439.1"/>
</dbReference>
<dbReference type="AlphaFoldDB" id="A0A239SRF9"/>
<dbReference type="EMBL" id="LT906439">
    <property type="protein sequence ID" value="SNU88055.1"/>
    <property type="molecule type" value="Genomic_DNA"/>
</dbReference>
<protein>
    <submittedName>
        <fullName evidence="1">Uncharacterized protein</fullName>
    </submittedName>
</protein>
<organism evidence="1 2">
    <name type="scientific">Streptococcus merionis</name>
    <dbReference type="NCBI Taxonomy" id="400065"/>
    <lineage>
        <taxon>Bacteria</taxon>
        <taxon>Bacillati</taxon>
        <taxon>Bacillota</taxon>
        <taxon>Bacilli</taxon>
        <taxon>Lactobacillales</taxon>
        <taxon>Streptococcaceae</taxon>
        <taxon>Streptococcus</taxon>
    </lineage>
</organism>
<dbReference type="KEGG" id="smen:SAMEA4412692_0878"/>
<dbReference type="Proteomes" id="UP000215185">
    <property type="component" value="Chromosome 1"/>
</dbReference>
<name>A0A239SRF9_9STRE</name>
<proteinExistence type="predicted"/>
<reference evidence="1 2" key="1">
    <citation type="submission" date="2017-06" db="EMBL/GenBank/DDBJ databases">
        <authorList>
            <consortium name="Pathogen Informatics"/>
        </authorList>
    </citation>
    <scope>NUCLEOTIDE SEQUENCE [LARGE SCALE GENOMIC DNA]</scope>
    <source>
        <strain evidence="1 2">NCTC13788</strain>
    </source>
</reference>